<protein>
    <recommendedName>
        <fullName evidence="4">SPW repeat-containing protein</fullName>
    </recommendedName>
</protein>
<sequence>MKMLTVFGLLVGAVGISLLWAGGVEFPVAVPPGIVILLVGAGFVAWAPWRWAPVAGVVLGAFITVGFLISGTGFDNLSGDSGALVAVGQAIQLIGVWVAAIAGVLALRRPATTGV</sequence>
<keyword evidence="1" id="KW-1133">Transmembrane helix</keyword>
<dbReference type="AlphaFoldDB" id="A0A285JRF1"/>
<evidence type="ECO:0000256" key="1">
    <source>
        <dbReference type="SAM" id="Phobius"/>
    </source>
</evidence>
<evidence type="ECO:0008006" key="4">
    <source>
        <dbReference type="Google" id="ProtNLM"/>
    </source>
</evidence>
<dbReference type="Proteomes" id="UP000219612">
    <property type="component" value="Unassembled WGS sequence"/>
</dbReference>
<accession>A0A285JRF1</accession>
<keyword evidence="1" id="KW-0812">Transmembrane</keyword>
<dbReference type="RefSeq" id="WP_097326637.1">
    <property type="nucleotide sequence ID" value="NZ_OBDY01000023.1"/>
</dbReference>
<proteinExistence type="predicted"/>
<gene>
    <name evidence="2" type="ORF">SAMN05421748_123133</name>
</gene>
<dbReference type="OrthoDB" id="5190781at2"/>
<reference evidence="2 3" key="1">
    <citation type="submission" date="2017-09" db="EMBL/GenBank/DDBJ databases">
        <authorList>
            <person name="Ehlers B."/>
            <person name="Leendertz F.H."/>
        </authorList>
    </citation>
    <scope>NUCLEOTIDE SEQUENCE [LARGE SCALE GENOMIC DNA]</scope>
    <source>
        <strain evidence="2 3">CGMCC 4.6857</strain>
    </source>
</reference>
<organism evidence="2 3">
    <name type="scientific">Paractinoplanes atraurantiacus</name>
    <dbReference type="NCBI Taxonomy" id="1036182"/>
    <lineage>
        <taxon>Bacteria</taxon>
        <taxon>Bacillati</taxon>
        <taxon>Actinomycetota</taxon>
        <taxon>Actinomycetes</taxon>
        <taxon>Micromonosporales</taxon>
        <taxon>Micromonosporaceae</taxon>
        <taxon>Paractinoplanes</taxon>
    </lineage>
</organism>
<feature type="transmembrane region" description="Helical" evidence="1">
    <location>
        <begin position="86"/>
        <end position="107"/>
    </location>
</feature>
<keyword evidence="3" id="KW-1185">Reference proteome</keyword>
<feature type="transmembrane region" description="Helical" evidence="1">
    <location>
        <begin position="54"/>
        <end position="74"/>
    </location>
</feature>
<dbReference type="EMBL" id="OBDY01000023">
    <property type="protein sequence ID" value="SNY62357.1"/>
    <property type="molecule type" value="Genomic_DNA"/>
</dbReference>
<feature type="transmembrane region" description="Helical" evidence="1">
    <location>
        <begin position="31"/>
        <end position="47"/>
    </location>
</feature>
<evidence type="ECO:0000313" key="2">
    <source>
        <dbReference type="EMBL" id="SNY62357.1"/>
    </source>
</evidence>
<name>A0A285JRF1_9ACTN</name>
<keyword evidence="1" id="KW-0472">Membrane</keyword>
<evidence type="ECO:0000313" key="3">
    <source>
        <dbReference type="Proteomes" id="UP000219612"/>
    </source>
</evidence>